<dbReference type="EMBL" id="FO082053">
    <property type="protein sequence ID" value="CCE80074.1"/>
    <property type="molecule type" value="Genomic_DNA"/>
</dbReference>
<sequence>MSKREASPLDTNTAQTLSDNQNEILTELQLILKTVESIDENIKKAIALLLEPQSGASESYSLNSTDESKSRTYSQLVETNTGRIKEILSALDGL</sequence>
<accession>G8YKJ4</accession>
<keyword evidence="4" id="KW-1185">Reference proteome</keyword>
<evidence type="ECO:0000313" key="3">
    <source>
        <dbReference type="EMBL" id="CCE80839.1"/>
    </source>
</evidence>
<proteinExistence type="predicted"/>
<dbReference type="InParanoid" id="G8YKJ4"/>
<gene>
    <name evidence="2" type="primary">Piso0_003172</name>
    <name evidence="2" type="ORF">GNLVRS01_PISO0G06474g</name>
    <name evidence="3" type="ORF">GNLVRS01_PISO0H06475g</name>
</gene>
<evidence type="ECO:0000313" key="4">
    <source>
        <dbReference type="Proteomes" id="UP000005222"/>
    </source>
</evidence>
<reference evidence="2" key="1">
    <citation type="submission" date="2011-10" db="EMBL/GenBank/DDBJ databases">
        <authorList>
            <person name="Genoscope - CEA"/>
        </authorList>
    </citation>
    <scope>NUCLEOTIDE SEQUENCE</scope>
</reference>
<dbReference type="Proteomes" id="UP000005222">
    <property type="component" value="Chromosome H"/>
</dbReference>
<name>G8YKJ4_PICSO</name>
<evidence type="ECO:0000313" key="2">
    <source>
        <dbReference type="EMBL" id="CCE80074.1"/>
    </source>
</evidence>
<dbReference type="AlphaFoldDB" id="G8YKJ4"/>
<reference evidence="4" key="2">
    <citation type="journal article" date="2012" name="G3 (Bethesda)">
        <title>Pichia sorbitophila, an interspecies yeast hybrid reveals early steps of genome resolution following polyploidization.</title>
        <authorList>
            <person name="Leh Louis V."/>
            <person name="Despons L."/>
            <person name="Friedrich A."/>
            <person name="Martin T."/>
            <person name="Durrens P."/>
            <person name="Casaregola S."/>
            <person name="Neuveglise C."/>
            <person name="Fairhead C."/>
            <person name="Marck C."/>
            <person name="Cruz J.A."/>
            <person name="Straub M.L."/>
            <person name="Kugler V."/>
            <person name="Sacerdot C."/>
            <person name="Uzunov Z."/>
            <person name="Thierry A."/>
            <person name="Weiss S."/>
            <person name="Bleykasten C."/>
            <person name="De Montigny J."/>
            <person name="Jacques N."/>
            <person name="Jung P."/>
            <person name="Lemaire M."/>
            <person name="Mallet S."/>
            <person name="Morel G."/>
            <person name="Richard G.F."/>
            <person name="Sarkar A."/>
            <person name="Savel G."/>
            <person name="Schacherer J."/>
            <person name="Seret M.L."/>
            <person name="Talla E."/>
            <person name="Samson G."/>
            <person name="Jubin C."/>
            <person name="Poulain J."/>
            <person name="Vacherie B."/>
            <person name="Barbe V."/>
            <person name="Pelletier E."/>
            <person name="Sherman D.J."/>
            <person name="Westhof E."/>
            <person name="Weissenbach J."/>
            <person name="Baret P.V."/>
            <person name="Wincker P."/>
            <person name="Gaillardin C."/>
            <person name="Dujon B."/>
            <person name="Souciet J.L."/>
        </authorList>
    </citation>
    <scope>NUCLEOTIDE SEQUENCE [LARGE SCALE GENOMIC DNA]</scope>
    <source>
        <strain evidence="4">ATCC MYA-4447 / BCRC 22081 / CBS 7064 / NBRC 10061 / NRRL Y-12695</strain>
    </source>
</reference>
<protein>
    <submittedName>
        <fullName evidence="2">Piso0_003172 protein</fullName>
    </submittedName>
</protein>
<dbReference type="EMBL" id="FO082052">
    <property type="protein sequence ID" value="CCE80839.1"/>
    <property type="molecule type" value="Genomic_DNA"/>
</dbReference>
<feature type="region of interest" description="Disordered" evidence="1">
    <location>
        <begin position="55"/>
        <end position="74"/>
    </location>
</feature>
<organism evidence="2 4">
    <name type="scientific">Pichia sorbitophila (strain ATCC MYA-4447 / BCRC 22081 / CBS 7064 / NBRC 10061 / NRRL Y-12695)</name>
    <name type="common">Hybrid yeast</name>
    <dbReference type="NCBI Taxonomy" id="559304"/>
    <lineage>
        <taxon>Eukaryota</taxon>
        <taxon>Fungi</taxon>
        <taxon>Dikarya</taxon>
        <taxon>Ascomycota</taxon>
        <taxon>Saccharomycotina</taxon>
        <taxon>Pichiomycetes</taxon>
        <taxon>Debaryomycetaceae</taxon>
        <taxon>Millerozyma</taxon>
    </lineage>
</organism>
<dbReference type="Proteomes" id="UP000005222">
    <property type="component" value="Chromosome G"/>
</dbReference>
<dbReference type="HOGENOM" id="CLU_2386936_0_0_1"/>
<evidence type="ECO:0000256" key="1">
    <source>
        <dbReference type="SAM" id="MobiDB-lite"/>
    </source>
</evidence>